<dbReference type="GO" id="GO:0006508">
    <property type="term" value="P:proteolysis"/>
    <property type="evidence" value="ECO:0007669"/>
    <property type="project" value="InterPro"/>
</dbReference>
<dbReference type="RefSeq" id="WP_143782032.1">
    <property type="nucleotide sequence ID" value="NZ_CP041616.1"/>
</dbReference>
<proteinExistence type="predicted"/>
<dbReference type="InterPro" id="IPR003709">
    <property type="entry name" value="VanY-like_core_dom"/>
</dbReference>
<gene>
    <name evidence="3" type="ORF">FNH13_02695</name>
</gene>
<dbReference type="InterPro" id="IPR058193">
    <property type="entry name" value="VanY/YodJ_core_dom"/>
</dbReference>
<dbReference type="EMBL" id="CP041616">
    <property type="protein sequence ID" value="QDO87374.1"/>
    <property type="molecule type" value="Genomic_DNA"/>
</dbReference>
<accession>A0A516G772</accession>
<evidence type="ECO:0000313" key="3">
    <source>
        <dbReference type="EMBL" id="QDO87374.1"/>
    </source>
</evidence>
<dbReference type="InterPro" id="IPR009045">
    <property type="entry name" value="Zn_M74/Hedgehog-like"/>
</dbReference>
<dbReference type="InterPro" id="IPR007253">
    <property type="entry name" value="Cell_wall-bd_2"/>
</dbReference>
<dbReference type="PANTHER" id="PTHR34385:SF1">
    <property type="entry name" value="PEPTIDOGLYCAN L-ALANYL-D-GLUTAMATE ENDOPEPTIDASE CWLK"/>
    <property type="match status" value="1"/>
</dbReference>
<feature type="domain" description="D-alanyl-D-alanine carboxypeptidase-like core" evidence="2">
    <location>
        <begin position="390"/>
        <end position="516"/>
    </location>
</feature>
<feature type="signal peptide" evidence="1">
    <location>
        <begin position="1"/>
        <end position="24"/>
    </location>
</feature>
<dbReference type="PANTHER" id="PTHR34385">
    <property type="entry name" value="D-ALANYL-D-ALANINE CARBOXYPEPTIDASE"/>
    <property type="match status" value="1"/>
</dbReference>
<dbReference type="AlphaFoldDB" id="A0A516G772"/>
<dbReference type="Proteomes" id="UP000315395">
    <property type="component" value="Chromosome"/>
</dbReference>
<evidence type="ECO:0000256" key="1">
    <source>
        <dbReference type="SAM" id="SignalP"/>
    </source>
</evidence>
<keyword evidence="4" id="KW-1185">Reference proteome</keyword>
<evidence type="ECO:0000259" key="2">
    <source>
        <dbReference type="Pfam" id="PF02557"/>
    </source>
</evidence>
<keyword evidence="1" id="KW-0732">Signal</keyword>
<dbReference type="InterPro" id="IPR052179">
    <property type="entry name" value="DD-CPase-like"/>
</dbReference>
<dbReference type="OrthoDB" id="9792074at2"/>
<dbReference type="GO" id="GO:0008233">
    <property type="term" value="F:peptidase activity"/>
    <property type="evidence" value="ECO:0007669"/>
    <property type="project" value="InterPro"/>
</dbReference>
<dbReference type="Pfam" id="PF02557">
    <property type="entry name" value="VanY"/>
    <property type="match status" value="1"/>
</dbReference>
<evidence type="ECO:0000313" key="4">
    <source>
        <dbReference type="Proteomes" id="UP000315395"/>
    </source>
</evidence>
<name>A0A516G772_9MICO</name>
<dbReference type="KEGG" id="orz:FNH13_02695"/>
<feature type="chain" id="PRO_5022206609" description="D-alanyl-D-alanine carboxypeptidase-like core domain-containing protein" evidence="1">
    <location>
        <begin position="25"/>
        <end position="544"/>
    </location>
</feature>
<protein>
    <recommendedName>
        <fullName evidence="2">D-alanyl-D-alanine carboxypeptidase-like core domain-containing protein</fullName>
    </recommendedName>
</protein>
<dbReference type="Gene3D" id="3.30.1380.10">
    <property type="match status" value="1"/>
</dbReference>
<dbReference type="CDD" id="cd14852">
    <property type="entry name" value="LD-carboxypeptidase"/>
    <property type="match status" value="1"/>
</dbReference>
<dbReference type="SUPFAM" id="SSF55166">
    <property type="entry name" value="Hedgehog/DD-peptidase"/>
    <property type="match status" value="1"/>
</dbReference>
<organism evidence="3 4">
    <name type="scientific">Ornithinimicrobium ciconiae</name>
    <dbReference type="NCBI Taxonomy" id="2594265"/>
    <lineage>
        <taxon>Bacteria</taxon>
        <taxon>Bacillati</taxon>
        <taxon>Actinomycetota</taxon>
        <taxon>Actinomycetes</taxon>
        <taxon>Micrococcales</taxon>
        <taxon>Ornithinimicrobiaceae</taxon>
        <taxon>Ornithinimicrobium</taxon>
    </lineage>
</organism>
<sequence length="544" mass="56739">MPSRAGAVLLAGVLGLALAAPALADPAIPDPATVDPALTGEIASTTSAAAPVLSLPLDRLSGADRYETSARISWSAFPHGADTVYLARGDIFADAIAAGSLTDGPILLVRSCGAVPAAVAAEIKRVDPDRVVALGGTGSICQGTLEQAAAGRDTDRVAGGDRFETAALIGQRAFPQGAQTVYLAEHRDSVDAVAGGTLTDGPILLVGNGSTAVPEHTLAAIEALDPQEVVALGGTVAVTDQALGVAGEGRHTDRVSGPDRYATSAAIADRAFPEGSSRTYLTNGVSVADAVVGGALTRGPILLVPGDCRVLTDPVWRRISTQPPTAKLVALGGPGAVCTEQLHTGGRLGVFSAMEAGDTARLYDLLTKAQPVSPLRYVPQDLVTWRSTSHKLRPETAQMLQALFDGATAADRGGLYVTSAYRSYATQQATYDYWVSVYGEEKASMLSARAGHSEHQLGLAADIAGPTCGGNCFGTSPEGKWVAANAHRYGFIIRYPQGGTPVTGYYYEPWHLRYVGPRAAWMMHVRDRDYWDTYQPVAVADGQF</sequence>
<dbReference type="Pfam" id="PF04122">
    <property type="entry name" value="CW_binding_2"/>
    <property type="match status" value="3"/>
</dbReference>
<reference evidence="3 4" key="1">
    <citation type="submission" date="2019-07" db="EMBL/GenBank/DDBJ databases">
        <title>complete genome sequencing of Ornithinimicrobium sp. H23M54.</title>
        <authorList>
            <person name="Bae J.-W."/>
            <person name="Lee S.-Y."/>
        </authorList>
    </citation>
    <scope>NUCLEOTIDE SEQUENCE [LARGE SCALE GENOMIC DNA]</scope>
    <source>
        <strain evidence="3 4">H23M54</strain>
    </source>
</reference>